<reference evidence="2" key="1">
    <citation type="submission" date="2023-03" db="EMBL/GenBank/DDBJ databases">
        <title>Massive genome expansion in bonnet fungi (Mycena s.s.) driven by repeated elements and novel gene families across ecological guilds.</title>
        <authorList>
            <consortium name="Lawrence Berkeley National Laboratory"/>
            <person name="Harder C.B."/>
            <person name="Miyauchi S."/>
            <person name="Viragh M."/>
            <person name="Kuo A."/>
            <person name="Thoen E."/>
            <person name="Andreopoulos B."/>
            <person name="Lu D."/>
            <person name="Skrede I."/>
            <person name="Drula E."/>
            <person name="Henrissat B."/>
            <person name="Morin E."/>
            <person name="Kohler A."/>
            <person name="Barry K."/>
            <person name="LaButti K."/>
            <person name="Morin E."/>
            <person name="Salamov A."/>
            <person name="Lipzen A."/>
            <person name="Mereny Z."/>
            <person name="Hegedus B."/>
            <person name="Baldrian P."/>
            <person name="Stursova M."/>
            <person name="Weitz H."/>
            <person name="Taylor A."/>
            <person name="Grigoriev I.V."/>
            <person name="Nagy L.G."/>
            <person name="Martin F."/>
            <person name="Kauserud H."/>
        </authorList>
    </citation>
    <scope>NUCLEOTIDE SEQUENCE</scope>
    <source>
        <strain evidence="2">CBHHK002</strain>
    </source>
</reference>
<keyword evidence="1" id="KW-0812">Transmembrane</keyword>
<dbReference type="Proteomes" id="UP001218218">
    <property type="component" value="Unassembled WGS sequence"/>
</dbReference>
<feature type="transmembrane region" description="Helical" evidence="1">
    <location>
        <begin position="249"/>
        <end position="272"/>
    </location>
</feature>
<feature type="non-terminal residue" evidence="2">
    <location>
        <position position="1"/>
    </location>
</feature>
<keyword evidence="1" id="KW-0472">Membrane</keyword>
<evidence type="ECO:0000313" key="2">
    <source>
        <dbReference type="EMBL" id="KAJ7342569.1"/>
    </source>
</evidence>
<organism evidence="2 3">
    <name type="scientific">Mycena albidolilacea</name>
    <dbReference type="NCBI Taxonomy" id="1033008"/>
    <lineage>
        <taxon>Eukaryota</taxon>
        <taxon>Fungi</taxon>
        <taxon>Dikarya</taxon>
        <taxon>Basidiomycota</taxon>
        <taxon>Agaricomycotina</taxon>
        <taxon>Agaricomycetes</taxon>
        <taxon>Agaricomycetidae</taxon>
        <taxon>Agaricales</taxon>
        <taxon>Marasmiineae</taxon>
        <taxon>Mycenaceae</taxon>
        <taxon>Mycena</taxon>
    </lineage>
</organism>
<keyword evidence="3" id="KW-1185">Reference proteome</keyword>
<gene>
    <name evidence="2" type="ORF">DFH08DRAFT_1012282</name>
</gene>
<accession>A0AAD6ZWF4</accession>
<dbReference type="AlphaFoldDB" id="A0AAD6ZWF4"/>
<protein>
    <submittedName>
        <fullName evidence="2">Uncharacterized protein</fullName>
    </submittedName>
</protein>
<comment type="caution">
    <text evidence="2">The sequence shown here is derived from an EMBL/GenBank/DDBJ whole genome shotgun (WGS) entry which is preliminary data.</text>
</comment>
<dbReference type="EMBL" id="JARIHO010000025">
    <property type="protein sequence ID" value="KAJ7342569.1"/>
    <property type="molecule type" value="Genomic_DNA"/>
</dbReference>
<sequence length="304" mass="32842">MTAPLHAPRPRPHWAIRRADTPTLMRNNTVLATASPAMRHLPSVRLWRAYSSGGATLTAIAATICMRVSTYSSLAPRTSHPSPALLPSLSVVFQMSLLVPFQPSSLPSYRPLLASIFRLPPSTSLVSYSTILSLLVSASSHSCLLPSLSSSSFSYPPSSFSYPPSPFSSTRPPSAYLPPSPSSLFSASSPTSPPSRFLRVTWAGFIPVVDMQMAVYVARRRPLVSFRGAESLVGWGPGRGCGSFFASRVLFVQIFLWACWGGTVCGVLFRLASLQAMSFVYSAPLVLYHMDTPIRVRGGGLRST</sequence>
<name>A0AAD6ZWF4_9AGAR</name>
<evidence type="ECO:0000256" key="1">
    <source>
        <dbReference type="SAM" id="Phobius"/>
    </source>
</evidence>
<keyword evidence="1" id="KW-1133">Transmembrane helix</keyword>
<evidence type="ECO:0000313" key="3">
    <source>
        <dbReference type="Proteomes" id="UP001218218"/>
    </source>
</evidence>
<proteinExistence type="predicted"/>